<dbReference type="SUPFAM" id="SSF55073">
    <property type="entry name" value="Nucleotide cyclase"/>
    <property type="match status" value="1"/>
</dbReference>
<dbReference type="CDD" id="cd00130">
    <property type="entry name" value="PAS"/>
    <property type="match status" value="1"/>
</dbReference>
<dbReference type="SMART" id="SM00267">
    <property type="entry name" value="GGDEF"/>
    <property type="match status" value="1"/>
</dbReference>
<dbReference type="PANTHER" id="PTHR44757:SF2">
    <property type="entry name" value="BIOFILM ARCHITECTURE MAINTENANCE PROTEIN MBAA"/>
    <property type="match status" value="1"/>
</dbReference>
<dbReference type="Gene3D" id="3.30.70.270">
    <property type="match status" value="1"/>
</dbReference>
<dbReference type="Pfam" id="PF08447">
    <property type="entry name" value="PAS_3"/>
    <property type="match status" value="1"/>
</dbReference>
<dbReference type="SMART" id="SM00052">
    <property type="entry name" value="EAL"/>
    <property type="match status" value="1"/>
</dbReference>
<dbReference type="CDD" id="cd01949">
    <property type="entry name" value="GGDEF"/>
    <property type="match status" value="1"/>
</dbReference>
<dbReference type="PROSITE" id="PS50883">
    <property type="entry name" value="EAL"/>
    <property type="match status" value="1"/>
</dbReference>
<sequence length="612" mass="69817">MPRRRDADDAERCAMRGRFVERMREGWSRALGGRRVARQRGELRAIRRLHHESEQRFRALLESLPRVAVQGYDRERRVIYWNAASERLYGYTAEEAMGRRLEELIIPAAMRRPVIEAHRAWIEQGREIPAEELELCHRSGEPVPVFSHHVMLGEHTERPLMFCVDVDLSDQKQAHRDLAFAHRFDRLTGLPNRQAFEADLDALLEQCRHRDLQLALIYLDIDHFVEINDALGYAQGDRLLIELAQRLRRHQRAGDLMSRVSGDEFVMAFPGVFRETDLRRLVDKVRTAFRRPFALDDGERLVSACLGLSRFPAHGDTARELIRNADVAKNRAKLDGRGSVQGFHQHFHDQLLRRHRLVDRLARAIERHELRLHYQPQVALVDGRLAHLEALLRWEPDDAEPVAPGEFIPLAEHAGLIDRLGDWVMNEACRQQAEWRAAGVDGIRVDINLSGSQVLGGDTLRRLEACVSRHGLCPADIGIELTENVLIAADERVLAGLRHLRRRGVSIAIDDFGTGYSSLSYLKHLPVSALKIDRTFVRDATRSAEDRAILEAAVFIGQRLGLEVVAEGVETAEQLSLLREMRCELAQGYFLHRPRPAEALLDLMRDAVVDAP</sequence>
<dbReference type="CDD" id="cd01948">
    <property type="entry name" value="EAL"/>
    <property type="match status" value="1"/>
</dbReference>
<dbReference type="InterPro" id="IPR035919">
    <property type="entry name" value="EAL_sf"/>
</dbReference>
<gene>
    <name evidence="4" type="ORF">QC818_09390</name>
</gene>
<evidence type="ECO:0000259" key="2">
    <source>
        <dbReference type="PROSITE" id="PS50883"/>
    </source>
</evidence>
<keyword evidence="5" id="KW-1185">Reference proteome</keyword>
<evidence type="ECO:0000259" key="1">
    <source>
        <dbReference type="PROSITE" id="PS50112"/>
    </source>
</evidence>
<dbReference type="NCBIfam" id="TIGR00254">
    <property type="entry name" value="GGDEF"/>
    <property type="match status" value="1"/>
</dbReference>
<dbReference type="PROSITE" id="PS50887">
    <property type="entry name" value="GGDEF"/>
    <property type="match status" value="1"/>
</dbReference>
<feature type="domain" description="EAL" evidence="2">
    <location>
        <begin position="354"/>
        <end position="608"/>
    </location>
</feature>
<dbReference type="Gene3D" id="3.20.20.450">
    <property type="entry name" value="EAL domain"/>
    <property type="match status" value="1"/>
</dbReference>
<dbReference type="SMART" id="SM00091">
    <property type="entry name" value="PAS"/>
    <property type="match status" value="1"/>
</dbReference>
<dbReference type="InterPro" id="IPR043128">
    <property type="entry name" value="Rev_trsase/Diguanyl_cyclase"/>
</dbReference>
<evidence type="ECO:0000313" key="5">
    <source>
        <dbReference type="Proteomes" id="UP001264519"/>
    </source>
</evidence>
<dbReference type="Proteomes" id="UP001264519">
    <property type="component" value="Unassembled WGS sequence"/>
</dbReference>
<dbReference type="InterPro" id="IPR029787">
    <property type="entry name" value="Nucleotide_cyclase"/>
</dbReference>
<protein>
    <submittedName>
        <fullName evidence="4">EAL domain-containing protein</fullName>
    </submittedName>
</protein>
<dbReference type="InterPro" id="IPR013655">
    <property type="entry name" value="PAS_fold_3"/>
</dbReference>
<dbReference type="PANTHER" id="PTHR44757">
    <property type="entry name" value="DIGUANYLATE CYCLASE DGCP"/>
    <property type="match status" value="1"/>
</dbReference>
<dbReference type="SUPFAM" id="SSF141868">
    <property type="entry name" value="EAL domain-like"/>
    <property type="match status" value="1"/>
</dbReference>
<dbReference type="Pfam" id="PF00563">
    <property type="entry name" value="EAL"/>
    <property type="match status" value="1"/>
</dbReference>
<dbReference type="Pfam" id="PF00990">
    <property type="entry name" value="GGDEF"/>
    <property type="match status" value="1"/>
</dbReference>
<reference evidence="4 5" key="1">
    <citation type="submission" date="2023-04" db="EMBL/GenBank/DDBJ databases">
        <title>A long-awaited taxogenomic arrangement of the family Halomonadaceae.</title>
        <authorList>
            <person name="De La Haba R."/>
            <person name="Chuvochina M."/>
            <person name="Wittouck S."/>
            <person name="Arahal D.R."/>
            <person name="Sanchez-Porro C."/>
            <person name="Hugenholtz P."/>
            <person name="Ventosa A."/>
        </authorList>
    </citation>
    <scope>NUCLEOTIDE SEQUENCE [LARGE SCALE GENOMIC DNA]</scope>
    <source>
        <strain evidence="4 5">DSM 23530</strain>
    </source>
</reference>
<dbReference type="PROSITE" id="PS50112">
    <property type="entry name" value="PAS"/>
    <property type="match status" value="1"/>
</dbReference>
<comment type="caution">
    <text evidence="4">The sequence shown here is derived from an EMBL/GenBank/DDBJ whole genome shotgun (WGS) entry which is preliminary data.</text>
</comment>
<proteinExistence type="predicted"/>
<dbReference type="InterPro" id="IPR035965">
    <property type="entry name" value="PAS-like_dom_sf"/>
</dbReference>
<dbReference type="InterPro" id="IPR000014">
    <property type="entry name" value="PAS"/>
</dbReference>
<evidence type="ECO:0000259" key="3">
    <source>
        <dbReference type="PROSITE" id="PS50887"/>
    </source>
</evidence>
<dbReference type="InterPro" id="IPR001633">
    <property type="entry name" value="EAL_dom"/>
</dbReference>
<dbReference type="Gene3D" id="3.30.450.20">
    <property type="entry name" value="PAS domain"/>
    <property type="match status" value="1"/>
</dbReference>
<name>A0ABU1G224_9GAMM</name>
<dbReference type="InterPro" id="IPR000160">
    <property type="entry name" value="GGDEF_dom"/>
</dbReference>
<dbReference type="InterPro" id="IPR052155">
    <property type="entry name" value="Biofilm_reg_signaling"/>
</dbReference>
<dbReference type="SUPFAM" id="SSF55785">
    <property type="entry name" value="PYP-like sensor domain (PAS domain)"/>
    <property type="match status" value="1"/>
</dbReference>
<organism evidence="4 5">
    <name type="scientific">Halomonas koreensis</name>
    <dbReference type="NCBI Taxonomy" id="245385"/>
    <lineage>
        <taxon>Bacteria</taxon>
        <taxon>Pseudomonadati</taxon>
        <taxon>Pseudomonadota</taxon>
        <taxon>Gammaproteobacteria</taxon>
        <taxon>Oceanospirillales</taxon>
        <taxon>Halomonadaceae</taxon>
        <taxon>Halomonas</taxon>
    </lineage>
</organism>
<dbReference type="EMBL" id="JARWAK010000007">
    <property type="protein sequence ID" value="MDR5866998.1"/>
    <property type="molecule type" value="Genomic_DNA"/>
</dbReference>
<feature type="domain" description="PAS" evidence="1">
    <location>
        <begin position="53"/>
        <end position="107"/>
    </location>
</feature>
<dbReference type="NCBIfam" id="TIGR00229">
    <property type="entry name" value="sensory_box"/>
    <property type="match status" value="1"/>
</dbReference>
<dbReference type="RefSeq" id="WP_309652596.1">
    <property type="nucleotide sequence ID" value="NZ_JARWAK010000007.1"/>
</dbReference>
<evidence type="ECO:0000313" key="4">
    <source>
        <dbReference type="EMBL" id="MDR5866998.1"/>
    </source>
</evidence>
<feature type="domain" description="GGDEF" evidence="3">
    <location>
        <begin position="212"/>
        <end position="345"/>
    </location>
</feature>
<accession>A0ABU1G224</accession>